<evidence type="ECO:0000256" key="1">
    <source>
        <dbReference type="SAM" id="Phobius"/>
    </source>
</evidence>
<organism evidence="3 4">
    <name type="scientific">Kolteria novifilia</name>
    <dbReference type="NCBI Taxonomy" id="2527975"/>
    <lineage>
        <taxon>Bacteria</taxon>
        <taxon>Pseudomonadati</taxon>
        <taxon>Planctomycetota</taxon>
        <taxon>Planctomycetia</taxon>
        <taxon>Kolteriales</taxon>
        <taxon>Kolteriaceae</taxon>
        <taxon>Kolteria</taxon>
    </lineage>
</organism>
<feature type="transmembrane region" description="Helical" evidence="1">
    <location>
        <begin position="94"/>
        <end position="112"/>
    </location>
</feature>
<dbReference type="InterPro" id="IPR025565">
    <property type="entry name" value="DUF4328"/>
</dbReference>
<keyword evidence="1" id="KW-0472">Membrane</keyword>
<evidence type="ECO:0000259" key="2">
    <source>
        <dbReference type="Pfam" id="PF14219"/>
    </source>
</evidence>
<name>A0A518AYH9_9BACT</name>
<accession>A0A518AYH9</accession>
<dbReference type="Proteomes" id="UP000317093">
    <property type="component" value="Chromosome"/>
</dbReference>
<keyword evidence="1" id="KW-1133">Transmembrane helix</keyword>
<feature type="transmembrane region" description="Helical" evidence="1">
    <location>
        <begin position="178"/>
        <end position="196"/>
    </location>
</feature>
<reference evidence="3 4" key="1">
    <citation type="submission" date="2019-02" db="EMBL/GenBank/DDBJ databases">
        <title>Deep-cultivation of Planctomycetes and their phenomic and genomic characterization uncovers novel biology.</title>
        <authorList>
            <person name="Wiegand S."/>
            <person name="Jogler M."/>
            <person name="Boedeker C."/>
            <person name="Pinto D."/>
            <person name="Vollmers J."/>
            <person name="Rivas-Marin E."/>
            <person name="Kohn T."/>
            <person name="Peeters S.H."/>
            <person name="Heuer A."/>
            <person name="Rast P."/>
            <person name="Oberbeckmann S."/>
            <person name="Bunk B."/>
            <person name="Jeske O."/>
            <person name="Meyerdierks A."/>
            <person name="Storesund J.E."/>
            <person name="Kallscheuer N."/>
            <person name="Luecker S."/>
            <person name="Lage O.M."/>
            <person name="Pohl T."/>
            <person name="Merkel B.J."/>
            <person name="Hornburger P."/>
            <person name="Mueller R.-W."/>
            <person name="Bruemmer F."/>
            <person name="Labrenz M."/>
            <person name="Spormann A.M."/>
            <person name="Op den Camp H."/>
            <person name="Overmann J."/>
            <person name="Amann R."/>
            <person name="Jetten M.S.M."/>
            <person name="Mascher T."/>
            <person name="Medema M.H."/>
            <person name="Devos D.P."/>
            <person name="Kaster A.-K."/>
            <person name="Ovreas L."/>
            <person name="Rohde M."/>
            <person name="Galperin M.Y."/>
            <person name="Jogler C."/>
        </authorList>
    </citation>
    <scope>NUCLEOTIDE SEQUENCE [LARGE SCALE GENOMIC DNA]</scope>
    <source>
        <strain evidence="3 4">Pan216</strain>
    </source>
</reference>
<protein>
    <recommendedName>
        <fullName evidence="2">DUF4328 domain-containing protein</fullName>
    </recommendedName>
</protein>
<proteinExistence type="predicted"/>
<gene>
    <name evidence="3" type="ORF">Pan216_06150</name>
</gene>
<dbReference type="RefSeq" id="WP_145254608.1">
    <property type="nucleotide sequence ID" value="NZ_CP036279.1"/>
</dbReference>
<feature type="domain" description="DUF4328" evidence="2">
    <location>
        <begin position="82"/>
        <end position="235"/>
    </location>
</feature>
<dbReference type="OrthoDB" id="4174975at2"/>
<feature type="transmembrane region" description="Helical" evidence="1">
    <location>
        <begin position="208"/>
        <end position="231"/>
    </location>
</feature>
<dbReference type="AlphaFoldDB" id="A0A518AYH9"/>
<keyword evidence="4" id="KW-1185">Reference proteome</keyword>
<keyword evidence="1" id="KW-0812">Transmembrane</keyword>
<dbReference type="EMBL" id="CP036279">
    <property type="protein sequence ID" value="QDU59782.1"/>
    <property type="molecule type" value="Genomic_DNA"/>
</dbReference>
<sequence length="246" mass="27426">MERDHERREPEKSPVADSPPRVVVVADQERASRLLPGVVRAGNVTRFVLRVCVVVNMVAIPAGIVTSVTKGEPFFEGQEAWAEWGTTIYQSSQIVLLVLFAIVLPAFLVWVFGAYRVLGPLGAVGMRFSPTSAVLCFLVPIANLLLPMLVMGELWSASGPENPVAEPKKWRALPTPQTIRWWWLACVAYVATWLVAELLRRVTAPPLMIFRVEIAANMVNWVAAVLLLPLIHEINQRLRERMTRAA</sequence>
<dbReference type="Pfam" id="PF14219">
    <property type="entry name" value="DUF4328"/>
    <property type="match status" value="1"/>
</dbReference>
<evidence type="ECO:0000313" key="3">
    <source>
        <dbReference type="EMBL" id="QDU59782.1"/>
    </source>
</evidence>
<evidence type="ECO:0000313" key="4">
    <source>
        <dbReference type="Proteomes" id="UP000317093"/>
    </source>
</evidence>
<feature type="transmembrane region" description="Helical" evidence="1">
    <location>
        <begin position="132"/>
        <end position="157"/>
    </location>
</feature>
<dbReference type="KEGG" id="knv:Pan216_06150"/>